<dbReference type="EMBL" id="CM056818">
    <property type="protein sequence ID" value="KAJ8621917.1"/>
    <property type="molecule type" value="Genomic_DNA"/>
</dbReference>
<sequence length="113" mass="13218">MNYLKSHYGNPPVIVTENGVDEINEPQKSLQEALEDQKRIDYHKDYLSNLLLAIKEDGCNVTGYFAWSLLDNWEWSSGFTVRFGLHFVDYKSPTLTRYAKKSALWFSDFLQPY</sequence>
<proteinExistence type="predicted"/>
<accession>A0ACC2KMC4</accession>
<evidence type="ECO:0000313" key="1">
    <source>
        <dbReference type="EMBL" id="KAJ8621917.1"/>
    </source>
</evidence>
<evidence type="ECO:0000313" key="2">
    <source>
        <dbReference type="Proteomes" id="UP001234297"/>
    </source>
</evidence>
<comment type="caution">
    <text evidence="1">The sequence shown here is derived from an EMBL/GenBank/DDBJ whole genome shotgun (WGS) entry which is preliminary data.</text>
</comment>
<keyword evidence="2" id="KW-1185">Reference proteome</keyword>
<gene>
    <name evidence="1" type="ORF">MRB53_030446</name>
</gene>
<organism evidence="1 2">
    <name type="scientific">Persea americana</name>
    <name type="common">Avocado</name>
    <dbReference type="NCBI Taxonomy" id="3435"/>
    <lineage>
        <taxon>Eukaryota</taxon>
        <taxon>Viridiplantae</taxon>
        <taxon>Streptophyta</taxon>
        <taxon>Embryophyta</taxon>
        <taxon>Tracheophyta</taxon>
        <taxon>Spermatophyta</taxon>
        <taxon>Magnoliopsida</taxon>
        <taxon>Magnoliidae</taxon>
        <taxon>Laurales</taxon>
        <taxon>Lauraceae</taxon>
        <taxon>Persea</taxon>
    </lineage>
</organism>
<dbReference type="Proteomes" id="UP001234297">
    <property type="component" value="Chromosome 10"/>
</dbReference>
<reference evidence="1 2" key="1">
    <citation type="journal article" date="2022" name="Hortic Res">
        <title>A haplotype resolved chromosomal level avocado genome allows analysis of novel avocado genes.</title>
        <authorList>
            <person name="Nath O."/>
            <person name="Fletcher S.J."/>
            <person name="Hayward A."/>
            <person name="Shaw L.M."/>
            <person name="Masouleh A.K."/>
            <person name="Furtado A."/>
            <person name="Henry R.J."/>
            <person name="Mitter N."/>
        </authorList>
    </citation>
    <scope>NUCLEOTIDE SEQUENCE [LARGE SCALE GENOMIC DNA]</scope>
    <source>
        <strain evidence="2">cv. Hass</strain>
    </source>
</reference>
<protein>
    <submittedName>
        <fullName evidence="1">Uncharacterized protein</fullName>
    </submittedName>
</protein>
<name>A0ACC2KMC4_PERAE</name>